<dbReference type="AlphaFoldDB" id="A0A7X1B9W1"/>
<protein>
    <submittedName>
        <fullName evidence="4">Alpha/beta hydrolase</fullName>
    </submittedName>
</protein>
<evidence type="ECO:0000256" key="2">
    <source>
        <dbReference type="SAM" id="SignalP"/>
    </source>
</evidence>
<dbReference type="PROSITE" id="PS51257">
    <property type="entry name" value="PROKAR_LIPOPROTEIN"/>
    <property type="match status" value="1"/>
</dbReference>
<dbReference type="Gene3D" id="3.40.50.1820">
    <property type="entry name" value="alpha/beta hydrolase"/>
    <property type="match status" value="1"/>
</dbReference>
<organism evidence="4 5">
    <name type="scientific">Pelagicoccus albus</name>
    <dbReference type="NCBI Taxonomy" id="415222"/>
    <lineage>
        <taxon>Bacteria</taxon>
        <taxon>Pseudomonadati</taxon>
        <taxon>Verrucomicrobiota</taxon>
        <taxon>Opitutia</taxon>
        <taxon>Puniceicoccales</taxon>
        <taxon>Pelagicoccaceae</taxon>
        <taxon>Pelagicoccus</taxon>
    </lineage>
</organism>
<feature type="domain" description="BD-FAE-like" evidence="3">
    <location>
        <begin position="57"/>
        <end position="264"/>
    </location>
</feature>
<name>A0A7X1B9W1_9BACT</name>
<feature type="chain" id="PRO_5031096022" evidence="2">
    <location>
        <begin position="25"/>
        <end position="306"/>
    </location>
</feature>
<comment type="caution">
    <text evidence="4">The sequence shown here is derived from an EMBL/GenBank/DDBJ whole genome shotgun (WGS) entry which is preliminary data.</text>
</comment>
<dbReference type="InterPro" id="IPR050300">
    <property type="entry name" value="GDXG_lipolytic_enzyme"/>
</dbReference>
<evidence type="ECO:0000313" key="5">
    <source>
        <dbReference type="Proteomes" id="UP000526501"/>
    </source>
</evidence>
<dbReference type="InterPro" id="IPR029058">
    <property type="entry name" value="AB_hydrolase_fold"/>
</dbReference>
<accession>A0A7X1B9W1</accession>
<evidence type="ECO:0000313" key="4">
    <source>
        <dbReference type="EMBL" id="MBC2607078.1"/>
    </source>
</evidence>
<feature type="signal peptide" evidence="2">
    <location>
        <begin position="1"/>
        <end position="24"/>
    </location>
</feature>
<dbReference type="PANTHER" id="PTHR48081:SF13">
    <property type="entry name" value="ALPHA_BETA HYDROLASE"/>
    <property type="match status" value="1"/>
</dbReference>
<dbReference type="RefSeq" id="WP_185660941.1">
    <property type="nucleotide sequence ID" value="NZ_CAWPOO010000012.1"/>
</dbReference>
<dbReference type="Proteomes" id="UP000526501">
    <property type="component" value="Unassembled WGS sequence"/>
</dbReference>
<keyword evidence="2" id="KW-0732">Signal</keyword>
<reference evidence="4 5" key="1">
    <citation type="submission" date="2020-07" db="EMBL/GenBank/DDBJ databases">
        <authorList>
            <person name="Feng X."/>
        </authorList>
    </citation>
    <scope>NUCLEOTIDE SEQUENCE [LARGE SCALE GENOMIC DNA]</scope>
    <source>
        <strain evidence="4 5">JCM23202</strain>
    </source>
</reference>
<sequence>MKRPSLFSAIASAALLIACPTLNSSENPSMQETNEDKSYRAFLDLEYVPNAHPQQRLDIFLPAEGEGPWPLVIWIHGGGWKMGSKSQCVPYHMKYFEKGFAVASLDYRLTDVATFPAQIQDVKAAVRWLRSSSSEYGFDPNKFGVWGDSAGGHLSALLGTSHGYQPFEVGENLEISSAVQAVCDYYGPTEFVSFVQTPGYKEHADEESAETALLGARVLDRPDLAATASPLAYLSPDDPPFLIVHGDQDPVVPLNQSEQLRDKLKEAGVPVKYFVLEGAAHGGPEFRDEALKDTVLQFFKDTLSDN</sequence>
<dbReference type="Pfam" id="PF20434">
    <property type="entry name" value="BD-FAE"/>
    <property type="match status" value="1"/>
</dbReference>
<proteinExistence type="predicted"/>
<dbReference type="EMBL" id="JACHVC010000012">
    <property type="protein sequence ID" value="MBC2607078.1"/>
    <property type="molecule type" value="Genomic_DNA"/>
</dbReference>
<dbReference type="GO" id="GO:0016787">
    <property type="term" value="F:hydrolase activity"/>
    <property type="evidence" value="ECO:0007669"/>
    <property type="project" value="UniProtKB-KW"/>
</dbReference>
<dbReference type="SUPFAM" id="SSF53474">
    <property type="entry name" value="alpha/beta-Hydrolases"/>
    <property type="match status" value="1"/>
</dbReference>
<dbReference type="InterPro" id="IPR049492">
    <property type="entry name" value="BD-FAE-like_dom"/>
</dbReference>
<keyword evidence="1 4" id="KW-0378">Hydrolase</keyword>
<evidence type="ECO:0000256" key="1">
    <source>
        <dbReference type="ARBA" id="ARBA00022801"/>
    </source>
</evidence>
<evidence type="ECO:0000259" key="3">
    <source>
        <dbReference type="Pfam" id="PF20434"/>
    </source>
</evidence>
<dbReference type="PANTHER" id="PTHR48081">
    <property type="entry name" value="AB HYDROLASE SUPERFAMILY PROTEIN C4A8.06C"/>
    <property type="match status" value="1"/>
</dbReference>
<keyword evidence="5" id="KW-1185">Reference proteome</keyword>
<gene>
    <name evidence="4" type="ORF">H5P27_13575</name>
</gene>